<reference evidence="2 3" key="2">
    <citation type="journal article" date="2015" name="Biomed. Res. Int.">
        <title>Effects of Arsenite Resistance on the Growth and Functional Gene Expression of Leptospirillum ferriphilum and Acidithiobacillus thiooxidans in Pure Culture and Coculture.</title>
        <authorList>
            <person name="Jiang H."/>
            <person name="Liang Y."/>
            <person name="Yin H."/>
            <person name="Xiao Y."/>
            <person name="Guo X."/>
            <person name="Xu Y."/>
            <person name="Hu Q."/>
            <person name="Liu H."/>
            <person name="Liu X."/>
        </authorList>
    </citation>
    <scope>NUCLEOTIDE SEQUENCE [LARGE SCALE GENOMIC DNA]</scope>
    <source>
        <strain evidence="2 3">YSK</strain>
    </source>
</reference>
<dbReference type="HOGENOM" id="CLU_1319627_0_0_0"/>
<accession>A0A059Y2S9</accession>
<evidence type="ECO:0000313" key="2">
    <source>
        <dbReference type="EMBL" id="AIA31767.1"/>
    </source>
</evidence>
<evidence type="ECO:0000256" key="1">
    <source>
        <dbReference type="SAM" id="Phobius"/>
    </source>
</evidence>
<reference evidence="3" key="1">
    <citation type="submission" date="2014-02" db="EMBL/GenBank/DDBJ databases">
        <title>Complete genome sequence and comparative genomic analysis of the nitrogen-fixing bacterium Leptospirillum ferriphilum YSK.</title>
        <authorList>
            <person name="Guo X."/>
            <person name="Yin H."/>
            <person name="Liang Y."/>
            <person name="Hu Q."/>
            <person name="Ma L."/>
            <person name="Xiao Y."/>
            <person name="Zhang X."/>
            <person name="Qiu G."/>
            <person name="Liu X."/>
        </authorList>
    </citation>
    <scope>NUCLEOTIDE SEQUENCE [LARGE SCALE GENOMIC DNA]</scope>
    <source>
        <strain evidence="3">YSK</strain>
    </source>
</reference>
<keyword evidence="1" id="KW-1133">Transmembrane helix</keyword>
<proteinExistence type="predicted"/>
<keyword evidence="3" id="KW-1185">Reference proteome</keyword>
<dbReference type="KEGG" id="lfp:Y981_07380"/>
<dbReference type="AlphaFoldDB" id="A0A059Y2S9"/>
<protein>
    <submittedName>
        <fullName evidence="2">Uncharacterized protein</fullName>
    </submittedName>
</protein>
<dbReference type="RefSeq" id="WP_038505433.1">
    <property type="nucleotide sequence ID" value="NZ_CP007243.1"/>
</dbReference>
<sequence>MPGKESNVEIVLNLKWVRLAVLIIPLCLAGIFLIFYLKPSLGLSISGLAFLTASIQAMAALSVVLFFMALRQYLKFRESQKVIPRTVVSENVLLQEAFHIGRYPYVDTSPNPEHQEEWVENVRMAIGGRLMDLLDSHPVPPEKLTIVLEEIKKGFRELLKVHYVEEAGRLSTLSLDEIYALIPSIFEKLSQDPQVLKRLKVDVPKEEQERLPVK</sequence>
<feature type="transmembrane region" description="Helical" evidence="1">
    <location>
        <begin position="16"/>
        <end position="37"/>
    </location>
</feature>
<organism evidence="2 3">
    <name type="scientific">Leptospirillum ferriphilum YSK</name>
    <dbReference type="NCBI Taxonomy" id="1441628"/>
    <lineage>
        <taxon>Bacteria</taxon>
        <taxon>Pseudomonadati</taxon>
        <taxon>Nitrospirota</taxon>
        <taxon>Nitrospiria</taxon>
        <taxon>Nitrospirales</taxon>
        <taxon>Nitrospiraceae</taxon>
        <taxon>Leptospirillum</taxon>
    </lineage>
</organism>
<gene>
    <name evidence="2" type="ORF">Y981_07380</name>
</gene>
<keyword evidence="1" id="KW-0812">Transmembrane</keyword>
<dbReference type="Proteomes" id="UP000027059">
    <property type="component" value="Chromosome"/>
</dbReference>
<evidence type="ECO:0000313" key="3">
    <source>
        <dbReference type="Proteomes" id="UP000027059"/>
    </source>
</evidence>
<dbReference type="EMBL" id="CP007243">
    <property type="protein sequence ID" value="AIA31767.1"/>
    <property type="molecule type" value="Genomic_DNA"/>
</dbReference>
<dbReference type="OrthoDB" id="10002709at2"/>
<name>A0A059Y2S9_9BACT</name>
<feature type="transmembrane region" description="Helical" evidence="1">
    <location>
        <begin position="43"/>
        <end position="70"/>
    </location>
</feature>
<keyword evidence="1" id="KW-0472">Membrane</keyword>